<proteinExistence type="predicted"/>
<evidence type="ECO:0000313" key="4">
    <source>
        <dbReference type="Proteomes" id="UP000007110"/>
    </source>
</evidence>
<dbReference type="RefSeq" id="XP_030852578.1">
    <property type="nucleotide sequence ID" value="XM_030996718.1"/>
</dbReference>
<sequence length="116" mass="12951">MSGDSILGWLRMFLSLTLIWILASITVECRECSTSGSNVYGGYQYVFYHDVHKTFSDTRALCQSLGGDMPIITSAGQNAFIATILPARNGNYYIGLEDMDEDGEYKWIDGMDPVLF</sequence>
<dbReference type="InterPro" id="IPR001304">
    <property type="entry name" value="C-type_lectin-like"/>
</dbReference>
<dbReference type="AlphaFoldDB" id="A0A7M7PKS8"/>
<keyword evidence="1" id="KW-0732">Signal</keyword>
<evidence type="ECO:0000259" key="2">
    <source>
        <dbReference type="PROSITE" id="PS50041"/>
    </source>
</evidence>
<keyword evidence="4" id="KW-1185">Reference proteome</keyword>
<organism evidence="3 4">
    <name type="scientific">Strongylocentrotus purpuratus</name>
    <name type="common">Purple sea urchin</name>
    <dbReference type="NCBI Taxonomy" id="7668"/>
    <lineage>
        <taxon>Eukaryota</taxon>
        <taxon>Metazoa</taxon>
        <taxon>Echinodermata</taxon>
        <taxon>Eleutherozoa</taxon>
        <taxon>Echinozoa</taxon>
        <taxon>Echinoidea</taxon>
        <taxon>Euechinoidea</taxon>
        <taxon>Echinacea</taxon>
        <taxon>Camarodonta</taxon>
        <taxon>Echinidea</taxon>
        <taxon>Strongylocentrotidae</taxon>
        <taxon>Strongylocentrotus</taxon>
    </lineage>
</organism>
<feature type="signal peptide" evidence="1">
    <location>
        <begin position="1"/>
        <end position="29"/>
    </location>
</feature>
<feature type="domain" description="C-type lectin" evidence="2">
    <location>
        <begin position="40"/>
        <end position="116"/>
    </location>
</feature>
<dbReference type="KEGG" id="spu:115928801"/>
<name>A0A7M7PKS8_STRPU</name>
<feature type="chain" id="PRO_5029774379" description="C-type lectin domain-containing protein" evidence="1">
    <location>
        <begin position="30"/>
        <end position="116"/>
    </location>
</feature>
<dbReference type="GeneID" id="115928801"/>
<dbReference type="Pfam" id="PF00059">
    <property type="entry name" value="Lectin_C"/>
    <property type="match status" value="1"/>
</dbReference>
<reference evidence="3" key="2">
    <citation type="submission" date="2021-01" db="UniProtKB">
        <authorList>
            <consortium name="EnsemblMetazoa"/>
        </authorList>
    </citation>
    <scope>IDENTIFICATION</scope>
</reference>
<evidence type="ECO:0000256" key="1">
    <source>
        <dbReference type="SAM" id="SignalP"/>
    </source>
</evidence>
<dbReference type="CDD" id="cd00037">
    <property type="entry name" value="CLECT"/>
    <property type="match status" value="1"/>
</dbReference>
<dbReference type="Proteomes" id="UP000007110">
    <property type="component" value="Unassembled WGS sequence"/>
</dbReference>
<dbReference type="OrthoDB" id="538816at2759"/>
<dbReference type="PANTHER" id="PTHR22803">
    <property type="entry name" value="MANNOSE, PHOSPHOLIPASE, LECTIN RECEPTOR RELATED"/>
    <property type="match status" value="1"/>
</dbReference>
<protein>
    <recommendedName>
        <fullName evidence="2">C-type lectin domain-containing protein</fullName>
    </recommendedName>
</protein>
<dbReference type="SUPFAM" id="SSF56436">
    <property type="entry name" value="C-type lectin-like"/>
    <property type="match status" value="1"/>
</dbReference>
<evidence type="ECO:0000313" key="3">
    <source>
        <dbReference type="EnsemblMetazoa" id="XP_030852578"/>
    </source>
</evidence>
<dbReference type="Gene3D" id="3.10.100.10">
    <property type="entry name" value="Mannose-Binding Protein A, subunit A"/>
    <property type="match status" value="1"/>
</dbReference>
<dbReference type="EnsemblMetazoa" id="XM_030996718">
    <property type="protein sequence ID" value="XP_030852578"/>
    <property type="gene ID" value="LOC115928801"/>
</dbReference>
<dbReference type="InterPro" id="IPR016187">
    <property type="entry name" value="CTDL_fold"/>
</dbReference>
<accession>A0A7M7PKS8</accession>
<dbReference type="PROSITE" id="PS50041">
    <property type="entry name" value="C_TYPE_LECTIN_2"/>
    <property type="match status" value="1"/>
</dbReference>
<dbReference type="InParanoid" id="A0A7M7PKS8"/>
<dbReference type="InterPro" id="IPR016186">
    <property type="entry name" value="C-type_lectin-like/link_sf"/>
</dbReference>
<reference evidence="4" key="1">
    <citation type="submission" date="2015-02" db="EMBL/GenBank/DDBJ databases">
        <title>Genome sequencing for Strongylocentrotus purpuratus.</title>
        <authorList>
            <person name="Murali S."/>
            <person name="Liu Y."/>
            <person name="Vee V."/>
            <person name="English A."/>
            <person name="Wang M."/>
            <person name="Skinner E."/>
            <person name="Han Y."/>
            <person name="Muzny D.M."/>
            <person name="Worley K.C."/>
            <person name="Gibbs R.A."/>
        </authorList>
    </citation>
    <scope>NUCLEOTIDE SEQUENCE</scope>
</reference>
<dbReference type="InterPro" id="IPR050111">
    <property type="entry name" value="C-type_lectin/snaclec_domain"/>
</dbReference>